<keyword evidence="3" id="KW-1185">Reference proteome</keyword>
<sequence>MMSNEGARDAALGIRLLCLALAALAALACPRPAVAGEGENRRSVTLTFFNAPPEGGPLLRPPTLGLAVGSGEIHRAVLDTGSTGVVVSASSILDIDDLPVIGPGQLTYTSSGRIMQGRYVLSPVTVIGKNGAAITTRPIPVLAVESVDCLASARNCEPQDRPRGIAMLGVGFAREADRQRAATPEKNPFLNLPDMGGPDAPGPLGRGYIIERRGVQVGLGPRDAADRFVTTALERDPTRGDWAPPQACISLAQRKPPACGTLLVDTGVATMYLSVPDGQAAELEFLSARGEPILADGVEVSILPPSGASAPSYRFLVGDLAAPVTPERVVLVGNGRRPPFVNTTVRLLNAYDYLFDADAGLIGFRPVPH</sequence>
<dbReference type="OrthoDB" id="5631361at2"/>
<dbReference type="InterPro" id="IPR021109">
    <property type="entry name" value="Peptidase_aspartic_dom_sf"/>
</dbReference>
<evidence type="ECO:0008006" key="4">
    <source>
        <dbReference type="Google" id="ProtNLM"/>
    </source>
</evidence>
<dbReference type="Gene3D" id="2.40.70.10">
    <property type="entry name" value="Acid Proteases"/>
    <property type="match status" value="1"/>
</dbReference>
<accession>A0A3L7ABX3</accession>
<protein>
    <recommendedName>
        <fullName evidence="4">Peptidase A2 domain-containing protein</fullName>
    </recommendedName>
</protein>
<feature type="signal peptide" evidence="1">
    <location>
        <begin position="1"/>
        <end position="35"/>
    </location>
</feature>
<organism evidence="2 3">
    <name type="scientific">Xanthobacter tagetidis</name>
    <dbReference type="NCBI Taxonomy" id="60216"/>
    <lineage>
        <taxon>Bacteria</taxon>
        <taxon>Pseudomonadati</taxon>
        <taxon>Pseudomonadota</taxon>
        <taxon>Alphaproteobacteria</taxon>
        <taxon>Hyphomicrobiales</taxon>
        <taxon>Xanthobacteraceae</taxon>
        <taxon>Xanthobacter</taxon>
    </lineage>
</organism>
<evidence type="ECO:0000313" key="3">
    <source>
        <dbReference type="Proteomes" id="UP000269692"/>
    </source>
</evidence>
<dbReference type="EMBL" id="RCTF01000010">
    <property type="protein sequence ID" value="RLP77717.1"/>
    <property type="molecule type" value="Genomic_DNA"/>
</dbReference>
<gene>
    <name evidence="2" type="ORF">D9R14_13740</name>
</gene>
<feature type="chain" id="PRO_5018178427" description="Peptidase A2 domain-containing protein" evidence="1">
    <location>
        <begin position="36"/>
        <end position="369"/>
    </location>
</feature>
<proteinExistence type="predicted"/>
<evidence type="ECO:0000313" key="2">
    <source>
        <dbReference type="EMBL" id="RLP77717.1"/>
    </source>
</evidence>
<evidence type="ECO:0000256" key="1">
    <source>
        <dbReference type="SAM" id="SignalP"/>
    </source>
</evidence>
<reference evidence="2 3" key="1">
    <citation type="submission" date="2018-10" db="EMBL/GenBank/DDBJ databases">
        <title>Xanthobacter tagetidis genome sequencing and assembly.</title>
        <authorList>
            <person name="Maclea K.S."/>
            <person name="Goen A.E."/>
            <person name="Fatima S.A."/>
        </authorList>
    </citation>
    <scope>NUCLEOTIDE SEQUENCE [LARGE SCALE GENOMIC DNA]</scope>
    <source>
        <strain evidence="2 3">ATCC 700314</strain>
    </source>
</reference>
<name>A0A3L7ABX3_9HYPH</name>
<dbReference type="Proteomes" id="UP000269692">
    <property type="component" value="Unassembled WGS sequence"/>
</dbReference>
<dbReference type="AlphaFoldDB" id="A0A3L7ABX3"/>
<keyword evidence="1" id="KW-0732">Signal</keyword>
<comment type="caution">
    <text evidence="2">The sequence shown here is derived from an EMBL/GenBank/DDBJ whole genome shotgun (WGS) entry which is preliminary data.</text>
</comment>
<dbReference type="RefSeq" id="WP_121623895.1">
    <property type="nucleotide sequence ID" value="NZ_JACIIW010000001.1"/>
</dbReference>